<evidence type="ECO:0000256" key="3">
    <source>
        <dbReference type="ARBA" id="ARBA00004174"/>
    </source>
</evidence>
<keyword evidence="8" id="KW-0256">Endoplasmic reticulum</keyword>
<comment type="similarity">
    <text evidence="5 15">Belongs to the cytochrome P450 family.</text>
</comment>
<dbReference type="GO" id="GO:0020037">
    <property type="term" value="F:heme binding"/>
    <property type="evidence" value="ECO:0007669"/>
    <property type="project" value="InterPro"/>
</dbReference>
<dbReference type="InterPro" id="IPR002403">
    <property type="entry name" value="Cyt_P450_E_grp-IV"/>
</dbReference>
<evidence type="ECO:0000256" key="9">
    <source>
        <dbReference type="ARBA" id="ARBA00022848"/>
    </source>
</evidence>
<dbReference type="GO" id="GO:0004497">
    <property type="term" value="F:monooxygenase activity"/>
    <property type="evidence" value="ECO:0007669"/>
    <property type="project" value="UniProtKB-KW"/>
</dbReference>
<evidence type="ECO:0000256" key="2">
    <source>
        <dbReference type="ARBA" id="ARBA00003690"/>
    </source>
</evidence>
<dbReference type="InterPro" id="IPR050476">
    <property type="entry name" value="Insect_CytP450_Detox"/>
</dbReference>
<evidence type="ECO:0000256" key="5">
    <source>
        <dbReference type="ARBA" id="ARBA00010617"/>
    </source>
</evidence>
<reference evidence="16 17" key="1">
    <citation type="journal article" date="2024" name="BMC Genomics">
        <title>De novo assembly and annotation of Popillia japonica's genome with initial clues to its potential as an invasive pest.</title>
        <authorList>
            <person name="Cucini C."/>
            <person name="Boschi S."/>
            <person name="Funari R."/>
            <person name="Cardaioli E."/>
            <person name="Iannotti N."/>
            <person name="Marturano G."/>
            <person name="Paoli F."/>
            <person name="Bruttini M."/>
            <person name="Carapelli A."/>
            <person name="Frati F."/>
            <person name="Nardi F."/>
        </authorList>
    </citation>
    <scope>NUCLEOTIDE SEQUENCE [LARGE SCALE GENOMIC DNA]</scope>
    <source>
        <strain evidence="16">DMR45628</strain>
    </source>
</reference>
<sequence>MKYMDMIVSETLRKWPAAITTDRMCSKSYTIEAVNPGEHAIHLKPGDVVVVPINGIHRDSKYFPNTDTFDPERFGDENKGNIKPYTYMPFGLGPRNCIGSRFAILETKTIFFYMLSKFNFVAIDKTQIPIKLCRKNLNPVGENGMWIGIEPRTN</sequence>
<evidence type="ECO:0000256" key="15">
    <source>
        <dbReference type="RuleBase" id="RU000461"/>
    </source>
</evidence>
<dbReference type="GO" id="GO:0005506">
    <property type="term" value="F:iron ion binding"/>
    <property type="evidence" value="ECO:0007669"/>
    <property type="project" value="InterPro"/>
</dbReference>
<dbReference type="PRINTS" id="PR00385">
    <property type="entry name" value="P450"/>
</dbReference>
<evidence type="ECO:0000256" key="12">
    <source>
        <dbReference type="ARBA" id="ARBA00023033"/>
    </source>
</evidence>
<dbReference type="EMBL" id="JASPKY010000289">
    <property type="protein sequence ID" value="KAK9710728.1"/>
    <property type="molecule type" value="Genomic_DNA"/>
</dbReference>
<comment type="caution">
    <text evidence="16">The sequence shown here is derived from an EMBL/GenBank/DDBJ whole genome shotgun (WGS) entry which is preliminary data.</text>
</comment>
<dbReference type="InterPro" id="IPR036396">
    <property type="entry name" value="Cyt_P450_sf"/>
</dbReference>
<evidence type="ECO:0000256" key="13">
    <source>
        <dbReference type="ARBA" id="ARBA00023136"/>
    </source>
</evidence>
<evidence type="ECO:0000256" key="14">
    <source>
        <dbReference type="PIRSR" id="PIRSR602403-1"/>
    </source>
</evidence>
<dbReference type="Proteomes" id="UP001458880">
    <property type="component" value="Unassembled WGS sequence"/>
</dbReference>
<keyword evidence="13" id="KW-0472">Membrane</keyword>
<evidence type="ECO:0000256" key="7">
    <source>
        <dbReference type="ARBA" id="ARBA00022723"/>
    </source>
</evidence>
<evidence type="ECO:0000256" key="10">
    <source>
        <dbReference type="ARBA" id="ARBA00023002"/>
    </source>
</evidence>
<dbReference type="PANTHER" id="PTHR24292:SF54">
    <property type="entry name" value="CYP9F3-RELATED"/>
    <property type="match status" value="1"/>
</dbReference>
<keyword evidence="7 14" id="KW-0479">Metal-binding</keyword>
<feature type="binding site" description="axial binding residue" evidence="14">
    <location>
        <position position="97"/>
    </location>
    <ligand>
        <name>heme</name>
        <dbReference type="ChEBI" id="CHEBI:30413"/>
    </ligand>
    <ligandPart>
        <name>Fe</name>
        <dbReference type="ChEBI" id="CHEBI:18248"/>
    </ligandPart>
</feature>
<keyword evidence="17" id="KW-1185">Reference proteome</keyword>
<keyword evidence="11 14" id="KW-0408">Iron</keyword>
<dbReference type="PANTHER" id="PTHR24292">
    <property type="entry name" value="CYTOCHROME P450"/>
    <property type="match status" value="1"/>
</dbReference>
<evidence type="ECO:0000256" key="1">
    <source>
        <dbReference type="ARBA" id="ARBA00001971"/>
    </source>
</evidence>
<dbReference type="PROSITE" id="PS00086">
    <property type="entry name" value="CYTOCHROME_P450"/>
    <property type="match status" value="1"/>
</dbReference>
<dbReference type="AlphaFoldDB" id="A0AAW1JZP2"/>
<dbReference type="SUPFAM" id="SSF48264">
    <property type="entry name" value="Cytochrome P450"/>
    <property type="match status" value="1"/>
</dbReference>
<evidence type="ECO:0000256" key="4">
    <source>
        <dbReference type="ARBA" id="ARBA00004406"/>
    </source>
</evidence>
<dbReference type="GO" id="GO:0016705">
    <property type="term" value="F:oxidoreductase activity, acting on paired donors, with incorporation or reduction of molecular oxygen"/>
    <property type="evidence" value="ECO:0007669"/>
    <property type="project" value="InterPro"/>
</dbReference>
<evidence type="ECO:0000256" key="11">
    <source>
        <dbReference type="ARBA" id="ARBA00023004"/>
    </source>
</evidence>
<organism evidence="16 17">
    <name type="scientific">Popillia japonica</name>
    <name type="common">Japanese beetle</name>
    <dbReference type="NCBI Taxonomy" id="7064"/>
    <lineage>
        <taxon>Eukaryota</taxon>
        <taxon>Metazoa</taxon>
        <taxon>Ecdysozoa</taxon>
        <taxon>Arthropoda</taxon>
        <taxon>Hexapoda</taxon>
        <taxon>Insecta</taxon>
        <taxon>Pterygota</taxon>
        <taxon>Neoptera</taxon>
        <taxon>Endopterygota</taxon>
        <taxon>Coleoptera</taxon>
        <taxon>Polyphaga</taxon>
        <taxon>Scarabaeiformia</taxon>
        <taxon>Scarabaeidae</taxon>
        <taxon>Rutelinae</taxon>
        <taxon>Popillia</taxon>
    </lineage>
</organism>
<protein>
    <submittedName>
        <fullName evidence="16">Cytochrome P450</fullName>
    </submittedName>
</protein>
<dbReference type="Gene3D" id="1.10.630.10">
    <property type="entry name" value="Cytochrome P450"/>
    <property type="match status" value="1"/>
</dbReference>
<accession>A0AAW1JZP2</accession>
<gene>
    <name evidence="16" type="ORF">QE152_g25852</name>
</gene>
<dbReference type="InterPro" id="IPR017972">
    <property type="entry name" value="Cyt_P450_CS"/>
</dbReference>
<dbReference type="Pfam" id="PF00067">
    <property type="entry name" value="p450"/>
    <property type="match status" value="1"/>
</dbReference>
<proteinExistence type="inferred from homology"/>
<keyword evidence="9" id="KW-0492">Microsome</keyword>
<evidence type="ECO:0000256" key="6">
    <source>
        <dbReference type="ARBA" id="ARBA00022617"/>
    </source>
</evidence>
<keyword evidence="12 15" id="KW-0503">Monooxygenase</keyword>
<keyword evidence="10 15" id="KW-0560">Oxidoreductase</keyword>
<evidence type="ECO:0000313" key="16">
    <source>
        <dbReference type="EMBL" id="KAK9710728.1"/>
    </source>
</evidence>
<name>A0AAW1JZP2_POPJA</name>
<keyword evidence="6 14" id="KW-0349">Heme</keyword>
<dbReference type="PRINTS" id="PR00465">
    <property type="entry name" value="EP450IV"/>
</dbReference>
<dbReference type="InterPro" id="IPR001128">
    <property type="entry name" value="Cyt_P450"/>
</dbReference>
<evidence type="ECO:0000256" key="8">
    <source>
        <dbReference type="ARBA" id="ARBA00022824"/>
    </source>
</evidence>
<dbReference type="GO" id="GO:0005789">
    <property type="term" value="C:endoplasmic reticulum membrane"/>
    <property type="evidence" value="ECO:0007669"/>
    <property type="project" value="UniProtKB-SubCell"/>
</dbReference>
<evidence type="ECO:0000313" key="17">
    <source>
        <dbReference type="Proteomes" id="UP001458880"/>
    </source>
</evidence>
<comment type="function">
    <text evidence="2">May be involved in the metabolism of insect hormones and in the breakdown of synthetic insecticides.</text>
</comment>
<comment type="cofactor">
    <cofactor evidence="1 14">
        <name>heme</name>
        <dbReference type="ChEBI" id="CHEBI:30413"/>
    </cofactor>
</comment>
<comment type="subcellular location">
    <subcellularLocation>
        <location evidence="4">Endoplasmic reticulum membrane</location>
        <topology evidence="4">Peripheral membrane protein</topology>
    </subcellularLocation>
    <subcellularLocation>
        <location evidence="3">Microsome membrane</location>
        <topology evidence="3">Peripheral membrane protein</topology>
    </subcellularLocation>
</comment>